<organism evidence="2">
    <name type="scientific">Caenorhabditis brenneri</name>
    <name type="common">Nematode worm</name>
    <dbReference type="NCBI Taxonomy" id="135651"/>
    <lineage>
        <taxon>Eukaryota</taxon>
        <taxon>Metazoa</taxon>
        <taxon>Ecdysozoa</taxon>
        <taxon>Nematoda</taxon>
        <taxon>Chromadorea</taxon>
        <taxon>Rhabditida</taxon>
        <taxon>Rhabditina</taxon>
        <taxon>Rhabditomorpha</taxon>
        <taxon>Rhabditoidea</taxon>
        <taxon>Rhabditidae</taxon>
        <taxon>Peloderinae</taxon>
        <taxon>Caenorhabditis</taxon>
    </lineage>
</organism>
<dbReference type="EMBL" id="GL380596">
    <property type="protein sequence ID" value="EGT58324.1"/>
    <property type="molecule type" value="Genomic_DNA"/>
</dbReference>
<dbReference type="OrthoDB" id="5904850at2759"/>
<gene>
    <name evidence="1" type="ORF">CAEBREN_15471</name>
</gene>
<accession>G0PIS1</accession>
<dbReference type="Proteomes" id="UP000008068">
    <property type="component" value="Unassembled WGS sequence"/>
</dbReference>
<evidence type="ECO:0000313" key="1">
    <source>
        <dbReference type="EMBL" id="EGT58324.1"/>
    </source>
</evidence>
<protein>
    <submittedName>
        <fullName evidence="1">Uncharacterized protein</fullName>
    </submittedName>
</protein>
<name>G0PIS1_CAEBE</name>
<proteinExistence type="predicted"/>
<keyword evidence="2" id="KW-1185">Reference proteome</keyword>
<reference evidence="2" key="1">
    <citation type="submission" date="2011-07" db="EMBL/GenBank/DDBJ databases">
        <authorList>
            <consortium name="Caenorhabditis brenneri Sequencing and Analysis Consortium"/>
            <person name="Wilson R.K."/>
        </authorList>
    </citation>
    <scope>NUCLEOTIDE SEQUENCE [LARGE SCALE GENOMIC DNA]</scope>
    <source>
        <strain evidence="2">PB2801</strain>
    </source>
</reference>
<evidence type="ECO:0000313" key="2">
    <source>
        <dbReference type="Proteomes" id="UP000008068"/>
    </source>
</evidence>
<dbReference type="AlphaFoldDB" id="G0PIS1"/>
<dbReference type="InParanoid" id="G0PIS1"/>
<dbReference type="HOGENOM" id="CLU_866627_0_0_1"/>
<sequence length="321" mass="38063">MNAMEQKDYATQIHCTIMPGETMDFKIVLRNEKEAPVPNYDSAVTPEGFLTIGRQPYWYRIHDDWYPPGSNRNRYMRRRIRGSGMESNEMRCFPEGTVLQKWPIQLAKETDQVKRMTASYNEKIAEYDKKKELEKFFAPNNFQMDVNPKKLLSIDPDVPFKVSVKSLAKEKQKLIVQVDSFYLKVMNQMSQKSLATQILCTILPQETINFEIGLKNEEEARKSKENVRWLDHENRLIIYNIKFEAEDEKKPHWAPYKPNCPQINSVLVRGNSEMENREHGYAQWRIELMSKETEAMKMLRRVYCERKEDKDMKKKKKCVIQ</sequence>